<proteinExistence type="predicted"/>
<protein>
    <submittedName>
        <fullName evidence="3">Transcriptional regulator, ArsR family</fullName>
    </submittedName>
</protein>
<keyword evidence="4" id="KW-1185">Reference proteome</keyword>
<dbReference type="STRING" id="310781.SAMN05216259_103109"/>
<dbReference type="InterPro" id="IPR036390">
    <property type="entry name" value="WH_DNA-bd_sf"/>
</dbReference>
<dbReference type="OrthoDB" id="3460651at2"/>
<organism evidence="3 4">
    <name type="scientific">Actinacidiphila guanduensis</name>
    <dbReference type="NCBI Taxonomy" id="310781"/>
    <lineage>
        <taxon>Bacteria</taxon>
        <taxon>Bacillati</taxon>
        <taxon>Actinomycetota</taxon>
        <taxon>Actinomycetes</taxon>
        <taxon>Kitasatosporales</taxon>
        <taxon>Streptomycetaceae</taxon>
        <taxon>Actinacidiphila</taxon>
    </lineage>
</organism>
<dbReference type="Pfam" id="PF19361">
    <property type="entry name" value="DUF5937"/>
    <property type="match status" value="1"/>
</dbReference>
<sequence>MSFRMRFAAEDLLRCRFAISPLRETQGAIRTLSRPDRHGYHLPWLRQVRSAAASLDLAAFWLLAPENGYGPDFLHPVPEVPLATLEDELAAVRATDPDTARRQIAQALAQTPGAARTRRGRGMLADPAGTVAQLAGLYAHVWSELLAPHWPRLRAVLEADVAYHARRLADGGMQRLFTGLHPRLSWHDGALDAVSATHPRPPEPGEAPVAAEPGGEQGVAAPAGGLVLVPSVFFWPESGSAFDPPWQPTVVYPARGIGGLWAQSGPAASTALVRLLGPNRAAILTGIDAPTTTTALAHRHAMAMSSVSAHLAVLRDAGLLRSRRYGHQVLYERTPLGIAVATGGLL</sequence>
<dbReference type="InterPro" id="IPR011991">
    <property type="entry name" value="ArsR-like_HTH"/>
</dbReference>
<dbReference type="EMBL" id="FNIE01000003">
    <property type="protein sequence ID" value="SDN19196.1"/>
    <property type="molecule type" value="Genomic_DNA"/>
</dbReference>
<dbReference type="RefSeq" id="WP_093783389.1">
    <property type="nucleotide sequence ID" value="NZ_FNIE01000003.1"/>
</dbReference>
<reference evidence="3 4" key="1">
    <citation type="submission" date="2016-10" db="EMBL/GenBank/DDBJ databases">
        <authorList>
            <person name="de Groot N.N."/>
        </authorList>
    </citation>
    <scope>NUCLEOTIDE SEQUENCE [LARGE SCALE GENOMIC DNA]</scope>
    <source>
        <strain evidence="3 4">CGMCC 4.2022</strain>
    </source>
</reference>
<dbReference type="Pfam" id="PF12840">
    <property type="entry name" value="HTH_20"/>
    <property type="match status" value="1"/>
</dbReference>
<dbReference type="InterPro" id="IPR051011">
    <property type="entry name" value="Metal_resp_trans_reg"/>
</dbReference>
<evidence type="ECO:0000313" key="4">
    <source>
        <dbReference type="Proteomes" id="UP000199341"/>
    </source>
</evidence>
<dbReference type="Gene3D" id="1.10.10.10">
    <property type="entry name" value="Winged helix-like DNA-binding domain superfamily/Winged helix DNA-binding domain"/>
    <property type="match status" value="1"/>
</dbReference>
<name>A0A1G9ZEY1_9ACTN</name>
<evidence type="ECO:0000313" key="3">
    <source>
        <dbReference type="EMBL" id="SDN19196.1"/>
    </source>
</evidence>
<dbReference type="InterPro" id="IPR045981">
    <property type="entry name" value="DUF5937"/>
</dbReference>
<feature type="region of interest" description="Disordered" evidence="1">
    <location>
        <begin position="193"/>
        <end position="216"/>
    </location>
</feature>
<dbReference type="AlphaFoldDB" id="A0A1G9ZEY1"/>
<accession>A0A1G9ZEY1</accession>
<gene>
    <name evidence="3" type="ORF">SAMN05216259_103109</name>
</gene>
<dbReference type="PANTHER" id="PTHR43132">
    <property type="entry name" value="ARSENICAL RESISTANCE OPERON REPRESSOR ARSR-RELATED"/>
    <property type="match status" value="1"/>
</dbReference>
<feature type="domain" description="DUF5937" evidence="2">
    <location>
        <begin position="98"/>
        <end position="255"/>
    </location>
</feature>
<dbReference type="Proteomes" id="UP000199341">
    <property type="component" value="Unassembled WGS sequence"/>
</dbReference>
<dbReference type="SUPFAM" id="SSF46785">
    <property type="entry name" value="Winged helix' DNA-binding domain"/>
    <property type="match status" value="1"/>
</dbReference>
<dbReference type="PANTHER" id="PTHR43132:SF6">
    <property type="entry name" value="HTH-TYPE TRANSCRIPTIONAL REPRESSOR CZRA"/>
    <property type="match status" value="1"/>
</dbReference>
<evidence type="ECO:0000259" key="2">
    <source>
        <dbReference type="Pfam" id="PF19361"/>
    </source>
</evidence>
<evidence type="ECO:0000256" key="1">
    <source>
        <dbReference type="SAM" id="MobiDB-lite"/>
    </source>
</evidence>
<dbReference type="CDD" id="cd00090">
    <property type="entry name" value="HTH_ARSR"/>
    <property type="match status" value="1"/>
</dbReference>
<dbReference type="InterPro" id="IPR036388">
    <property type="entry name" value="WH-like_DNA-bd_sf"/>
</dbReference>